<dbReference type="STRING" id="1202772.A0A1V9YZ45"/>
<dbReference type="AlphaFoldDB" id="A0A1V9YZ45"/>
<feature type="compositionally biased region" description="Polar residues" evidence="1">
    <location>
        <begin position="859"/>
        <end position="874"/>
    </location>
</feature>
<feature type="compositionally biased region" description="Low complexity" evidence="1">
    <location>
        <begin position="545"/>
        <end position="586"/>
    </location>
</feature>
<feature type="region of interest" description="Disordered" evidence="1">
    <location>
        <begin position="222"/>
        <end position="273"/>
    </location>
</feature>
<dbReference type="Proteomes" id="UP000243579">
    <property type="component" value="Unassembled WGS sequence"/>
</dbReference>
<feature type="region of interest" description="Disordered" evidence="1">
    <location>
        <begin position="475"/>
        <end position="618"/>
    </location>
</feature>
<dbReference type="OrthoDB" id="79914at2759"/>
<feature type="region of interest" description="Disordered" evidence="1">
    <location>
        <begin position="641"/>
        <end position="674"/>
    </location>
</feature>
<feature type="compositionally biased region" description="Basic residues" evidence="1">
    <location>
        <begin position="1008"/>
        <end position="1017"/>
    </location>
</feature>
<evidence type="ECO:0000256" key="1">
    <source>
        <dbReference type="SAM" id="MobiDB-lite"/>
    </source>
</evidence>
<feature type="compositionally biased region" description="Polar residues" evidence="1">
    <location>
        <begin position="1092"/>
        <end position="1102"/>
    </location>
</feature>
<feature type="compositionally biased region" description="Polar residues" evidence="1">
    <location>
        <begin position="223"/>
        <end position="259"/>
    </location>
</feature>
<feature type="compositionally biased region" description="Acidic residues" evidence="1">
    <location>
        <begin position="1123"/>
        <end position="1143"/>
    </location>
</feature>
<organism evidence="2 3">
    <name type="scientific">Achlya hypogyna</name>
    <name type="common">Oomycete</name>
    <name type="synonym">Protoachlya hypogyna</name>
    <dbReference type="NCBI Taxonomy" id="1202772"/>
    <lineage>
        <taxon>Eukaryota</taxon>
        <taxon>Sar</taxon>
        <taxon>Stramenopiles</taxon>
        <taxon>Oomycota</taxon>
        <taxon>Saprolegniomycetes</taxon>
        <taxon>Saprolegniales</taxon>
        <taxon>Achlyaceae</taxon>
        <taxon>Achlya</taxon>
    </lineage>
</organism>
<name>A0A1V9YZ45_ACHHY</name>
<feature type="region of interest" description="Disordered" evidence="1">
    <location>
        <begin position="981"/>
        <end position="1039"/>
    </location>
</feature>
<evidence type="ECO:0000313" key="2">
    <source>
        <dbReference type="EMBL" id="OQR90972.1"/>
    </source>
</evidence>
<feature type="region of interest" description="Disordered" evidence="1">
    <location>
        <begin position="1089"/>
        <end position="1143"/>
    </location>
</feature>
<feature type="region of interest" description="Disordered" evidence="1">
    <location>
        <begin position="89"/>
        <end position="108"/>
    </location>
</feature>
<accession>A0A1V9YZ45</accession>
<feature type="region of interest" description="Disordered" evidence="1">
    <location>
        <begin position="48"/>
        <end position="70"/>
    </location>
</feature>
<comment type="caution">
    <text evidence="2">The sequence shown here is derived from an EMBL/GenBank/DDBJ whole genome shotgun (WGS) entry which is preliminary data.</text>
</comment>
<sequence>MGDERDVVQSGAIFRMKQADLRWRSPMPMRALKKAPSPAVEHHVPMTPTKIAPADNSPLQRTPNGSSRSAFDSLCLRSPMPKVLLNKLQHSEQKASASKPPRPMSLVTPPTQKKLKIVFKSHSAVKALPADIKAMVAPTSEPHIEDQTVASGVAIDAPKVGKSKAPLALSEQLALLQRQHQMAKNRSVALAAKASATMENEGAPQPNEGTASYTAPQQIAAETKSTPTATDTKSIPSWLLSPQTYETPTKQRASPTKRQASPERVAPRSAKRALLVSPSAREMLAVALPTTPPVAIAVREGATATVLVPRPKTPKATPSTSTTRNSKSAKLGNTPKKAPTSTVNREATKIAAQRNPGAGSDGLDGTGHLTPLLTALDSHINAHPLSDGDKHDAGAARELRNLTTTFPPTTIATSATSVAILAGSGNSAETTIKTDAKAKAISVEATPVEAIPAQTAPSHVEVTSAQPMVARAKRMKTASVKDTPAKSTTAKGTPVKGTPAKSTTTKGTPVKGTPAKSTTTKATLSKQKALKVTSAKARKTPSKVTSAKTATPAKLATPASSSKASLGRLRKSATPAKSSSPSSDSDALPMIREDDPKDVLPPPQAEPIASPEAIEIQGSDPEQPFELKDARIPRLAKHFSFEDASSDDDDNADAALADRDADTSLIDDEDETQTRRISDEFAAEIKTFDESDLVIEEKQLQLHNWSVVWPPRIKSATNVFLSIRGSTGLDDDHVVKVTFKAHRTARQFLSTDDEEVHLVGPIAAKAPLLPAVRAYFKNGIPRQWRTKVDSLLLDAYGRATSSGVERPPCRAAHTDGKKAKAAKPVINSLGSFLDSESSSSDGSSDEDESSSEGDILNLSRDQLSAQRSNLQSPRPSDDEAPKVTKKRKAPFAAWSGVQLGQLKQAIQLLPPNVPDYWNKVARAVEGKMGDECQAKHFEGLASGKKAKAAPVIEFAAQKLSRAGTIKRKMQMRQFVQEVESKTADDVYHSPPQRPTPSQTFDALESPKSNKKLKPIARYHRETSASDDSDGSSSSEAPFSPVTMAKRHGADSYMSHLNKQAKVGLKPTALRGPAATDARTTVAMETKVGSRSLVGTMTPNGTTRLRISRDSDASDSIEISYDLEASDASDSDDGEASEYEAGDE</sequence>
<feature type="region of interest" description="Disordered" evidence="1">
    <location>
        <begin position="307"/>
        <end position="366"/>
    </location>
</feature>
<evidence type="ECO:0000313" key="3">
    <source>
        <dbReference type="Proteomes" id="UP000243579"/>
    </source>
</evidence>
<evidence type="ECO:0008006" key="4">
    <source>
        <dbReference type="Google" id="ProtNLM"/>
    </source>
</evidence>
<dbReference type="EMBL" id="JNBR01000564">
    <property type="protein sequence ID" value="OQR90972.1"/>
    <property type="molecule type" value="Genomic_DNA"/>
</dbReference>
<feature type="region of interest" description="Disordered" evidence="1">
    <location>
        <begin position="800"/>
        <end position="887"/>
    </location>
</feature>
<dbReference type="Gene3D" id="1.10.10.60">
    <property type="entry name" value="Homeodomain-like"/>
    <property type="match status" value="1"/>
</dbReference>
<feature type="compositionally biased region" description="Low complexity" evidence="1">
    <location>
        <begin position="503"/>
        <end position="531"/>
    </location>
</feature>
<gene>
    <name evidence="2" type="ORF">ACHHYP_05102</name>
</gene>
<reference evidence="2 3" key="1">
    <citation type="journal article" date="2014" name="Genome Biol. Evol.">
        <title>The secreted proteins of Achlya hypogyna and Thraustotheca clavata identify the ancestral oomycete secretome and reveal gene acquisitions by horizontal gene transfer.</title>
        <authorList>
            <person name="Misner I."/>
            <person name="Blouin N."/>
            <person name="Leonard G."/>
            <person name="Richards T.A."/>
            <person name="Lane C.E."/>
        </authorList>
    </citation>
    <scope>NUCLEOTIDE SEQUENCE [LARGE SCALE GENOMIC DNA]</scope>
    <source>
        <strain evidence="2 3">ATCC 48635</strain>
    </source>
</reference>
<feature type="compositionally biased region" description="Polar residues" evidence="1">
    <location>
        <begin position="57"/>
        <end position="70"/>
    </location>
</feature>
<feature type="compositionally biased region" description="Low complexity" evidence="1">
    <location>
        <begin position="314"/>
        <end position="324"/>
    </location>
</feature>
<keyword evidence="3" id="KW-1185">Reference proteome</keyword>
<protein>
    <recommendedName>
        <fullName evidence="4">Myb-like domain-containing protein</fullName>
    </recommendedName>
</protein>
<proteinExistence type="predicted"/>